<organism evidence="1">
    <name type="scientific">Anguilla anguilla</name>
    <name type="common">European freshwater eel</name>
    <name type="synonym">Muraena anguilla</name>
    <dbReference type="NCBI Taxonomy" id="7936"/>
    <lineage>
        <taxon>Eukaryota</taxon>
        <taxon>Metazoa</taxon>
        <taxon>Chordata</taxon>
        <taxon>Craniata</taxon>
        <taxon>Vertebrata</taxon>
        <taxon>Euteleostomi</taxon>
        <taxon>Actinopterygii</taxon>
        <taxon>Neopterygii</taxon>
        <taxon>Teleostei</taxon>
        <taxon>Anguilliformes</taxon>
        <taxon>Anguillidae</taxon>
        <taxon>Anguilla</taxon>
    </lineage>
</organism>
<dbReference type="EMBL" id="GBXM01002263">
    <property type="protein sequence ID" value="JAI06315.1"/>
    <property type="molecule type" value="Transcribed_RNA"/>
</dbReference>
<accession>A0A0E9XUJ5</accession>
<name>A0A0E9XUJ5_ANGAN</name>
<protein>
    <submittedName>
        <fullName evidence="1">Uncharacterized protein</fullName>
    </submittedName>
</protein>
<dbReference type="AlphaFoldDB" id="A0A0E9XUJ5"/>
<reference evidence="1" key="2">
    <citation type="journal article" date="2015" name="Fish Shellfish Immunol.">
        <title>Early steps in the European eel (Anguilla anguilla)-Vibrio vulnificus interaction in the gills: Role of the RtxA13 toxin.</title>
        <authorList>
            <person name="Callol A."/>
            <person name="Pajuelo D."/>
            <person name="Ebbesson L."/>
            <person name="Teles M."/>
            <person name="MacKenzie S."/>
            <person name="Amaro C."/>
        </authorList>
    </citation>
    <scope>NUCLEOTIDE SEQUENCE</scope>
</reference>
<proteinExistence type="predicted"/>
<reference evidence="1" key="1">
    <citation type="submission" date="2014-11" db="EMBL/GenBank/DDBJ databases">
        <authorList>
            <person name="Amaro Gonzalez C."/>
        </authorList>
    </citation>
    <scope>NUCLEOTIDE SEQUENCE</scope>
</reference>
<sequence>MLYAIFSRTKKKFKLSFTYVAVNTKLSYIIFHVK</sequence>
<evidence type="ECO:0000313" key="1">
    <source>
        <dbReference type="EMBL" id="JAI06315.1"/>
    </source>
</evidence>